<keyword evidence="3" id="KW-1185">Reference proteome</keyword>
<keyword evidence="1" id="KW-0472">Membrane</keyword>
<sequence length="127" mass="13931">MWRQVPESAAHVFTVASNTQSSVTTPYASCFQHVEYFQNAKTGSGGVNITPKSSAFFAGYAMDSGSLKEVAWQEIGNWVLIYVLLAKGTIYIHIILVGNGKSSFYQFAFGRNYSTRGDPRSSLMTPS</sequence>
<gene>
    <name evidence="2" type="ORF">Ccrd_002724</name>
</gene>
<evidence type="ECO:0000256" key="1">
    <source>
        <dbReference type="SAM" id="Phobius"/>
    </source>
</evidence>
<organism evidence="2 3">
    <name type="scientific">Cynara cardunculus var. scolymus</name>
    <name type="common">Globe artichoke</name>
    <name type="synonym">Cynara scolymus</name>
    <dbReference type="NCBI Taxonomy" id="59895"/>
    <lineage>
        <taxon>Eukaryota</taxon>
        <taxon>Viridiplantae</taxon>
        <taxon>Streptophyta</taxon>
        <taxon>Embryophyta</taxon>
        <taxon>Tracheophyta</taxon>
        <taxon>Spermatophyta</taxon>
        <taxon>Magnoliopsida</taxon>
        <taxon>eudicotyledons</taxon>
        <taxon>Gunneridae</taxon>
        <taxon>Pentapetalae</taxon>
        <taxon>asterids</taxon>
        <taxon>campanulids</taxon>
        <taxon>Asterales</taxon>
        <taxon>Asteraceae</taxon>
        <taxon>Carduoideae</taxon>
        <taxon>Cardueae</taxon>
        <taxon>Carduinae</taxon>
        <taxon>Cynara</taxon>
    </lineage>
</organism>
<dbReference type="Gramene" id="KVH95200">
    <property type="protein sequence ID" value="KVH95200"/>
    <property type="gene ID" value="Ccrd_002724"/>
</dbReference>
<dbReference type="EMBL" id="LEKV01004395">
    <property type="protein sequence ID" value="KVH95200.1"/>
    <property type="molecule type" value="Genomic_DNA"/>
</dbReference>
<dbReference type="Proteomes" id="UP000243975">
    <property type="component" value="Unassembled WGS sequence"/>
</dbReference>
<name>A0A124SCY2_CYNCS</name>
<reference evidence="2 3" key="1">
    <citation type="journal article" date="2016" name="Sci. Rep.">
        <title>The genome sequence of the outbreeding globe artichoke constructed de novo incorporating a phase-aware low-pass sequencing strategy of F1 progeny.</title>
        <authorList>
            <person name="Scaglione D."/>
            <person name="Reyes-Chin-Wo S."/>
            <person name="Acquadro A."/>
            <person name="Froenicke L."/>
            <person name="Portis E."/>
            <person name="Beitel C."/>
            <person name="Tirone M."/>
            <person name="Mauro R."/>
            <person name="Lo Monaco A."/>
            <person name="Mauromicale G."/>
            <person name="Faccioli P."/>
            <person name="Cattivelli L."/>
            <person name="Rieseberg L."/>
            <person name="Michelmore R."/>
            <person name="Lanteri S."/>
        </authorList>
    </citation>
    <scope>NUCLEOTIDE SEQUENCE [LARGE SCALE GENOMIC DNA]</scope>
    <source>
        <strain evidence="2">2C</strain>
    </source>
</reference>
<keyword evidence="1" id="KW-0812">Transmembrane</keyword>
<accession>A0A124SCY2</accession>
<protein>
    <submittedName>
        <fullName evidence="2">Uncharacterized protein</fullName>
    </submittedName>
</protein>
<comment type="caution">
    <text evidence="2">The sequence shown here is derived from an EMBL/GenBank/DDBJ whole genome shotgun (WGS) entry which is preliminary data.</text>
</comment>
<feature type="transmembrane region" description="Helical" evidence="1">
    <location>
        <begin position="75"/>
        <end position="97"/>
    </location>
</feature>
<evidence type="ECO:0000313" key="2">
    <source>
        <dbReference type="EMBL" id="KVH95200.1"/>
    </source>
</evidence>
<dbReference type="AlphaFoldDB" id="A0A124SCY2"/>
<evidence type="ECO:0000313" key="3">
    <source>
        <dbReference type="Proteomes" id="UP000243975"/>
    </source>
</evidence>
<proteinExistence type="predicted"/>
<keyword evidence="1" id="KW-1133">Transmembrane helix</keyword>